<dbReference type="SUPFAM" id="SSF56112">
    <property type="entry name" value="Protein kinase-like (PK-like)"/>
    <property type="match status" value="1"/>
</dbReference>
<gene>
    <name evidence="2" type="ORF">BWQ96_02514</name>
</gene>
<evidence type="ECO:0000313" key="3">
    <source>
        <dbReference type="Proteomes" id="UP000247409"/>
    </source>
</evidence>
<proteinExistence type="predicted"/>
<name>A0A2V3IZR7_9FLOR</name>
<dbReference type="SMART" id="SM00220">
    <property type="entry name" value="S_TKc"/>
    <property type="match status" value="1"/>
</dbReference>
<dbReference type="AlphaFoldDB" id="A0A2V3IZR7"/>
<dbReference type="STRING" id="448386.A0A2V3IZR7"/>
<accession>A0A2V3IZR7</accession>
<dbReference type="GO" id="GO:0005524">
    <property type="term" value="F:ATP binding"/>
    <property type="evidence" value="ECO:0007669"/>
    <property type="project" value="InterPro"/>
</dbReference>
<dbReference type="PROSITE" id="PS50011">
    <property type="entry name" value="PROTEIN_KINASE_DOM"/>
    <property type="match status" value="1"/>
</dbReference>
<keyword evidence="2" id="KW-0418">Kinase</keyword>
<dbReference type="GO" id="GO:0004672">
    <property type="term" value="F:protein kinase activity"/>
    <property type="evidence" value="ECO:0007669"/>
    <property type="project" value="InterPro"/>
</dbReference>
<keyword evidence="3" id="KW-1185">Reference proteome</keyword>
<dbReference type="Gene3D" id="1.10.510.10">
    <property type="entry name" value="Transferase(Phosphotransferase) domain 1"/>
    <property type="match status" value="1"/>
</dbReference>
<protein>
    <submittedName>
        <fullName evidence="2">Calcium/calmodulin-dependent protein kinase type II subunit gamma</fullName>
    </submittedName>
</protein>
<dbReference type="PANTHER" id="PTHR24347">
    <property type="entry name" value="SERINE/THREONINE-PROTEIN KINASE"/>
    <property type="match status" value="1"/>
</dbReference>
<sequence length="234" mass="25595">MQGGELFDIIAEAGSFSEQQAAQVTRDVIKGIQYLHMHDIVHRDIKPENVLCKAKSWPLQVKLADFGLANFSKDGEISEQGTNMIGTPGYVAPEVVKREKYGPAVDMWAVGVLLYIMLSGKMPFYGRDDNACLRMTASGKYNMPLKEWSKISADAVSLVRGLLQLKPEKRLTANAALQHKWLADPSAASSSPINNDLSGIHSSRRKFRKAVMATMTVGRINNLVSLATANASSS</sequence>
<dbReference type="Proteomes" id="UP000247409">
    <property type="component" value="Unassembled WGS sequence"/>
</dbReference>
<dbReference type="InterPro" id="IPR011009">
    <property type="entry name" value="Kinase-like_dom_sf"/>
</dbReference>
<comment type="caution">
    <text evidence="2">The sequence shown here is derived from an EMBL/GenBank/DDBJ whole genome shotgun (WGS) entry which is preliminary data.</text>
</comment>
<dbReference type="EMBL" id="NBIV01000021">
    <property type="protein sequence ID" value="PXF47652.1"/>
    <property type="molecule type" value="Genomic_DNA"/>
</dbReference>
<organism evidence="2 3">
    <name type="scientific">Gracilariopsis chorda</name>
    <dbReference type="NCBI Taxonomy" id="448386"/>
    <lineage>
        <taxon>Eukaryota</taxon>
        <taxon>Rhodophyta</taxon>
        <taxon>Florideophyceae</taxon>
        <taxon>Rhodymeniophycidae</taxon>
        <taxon>Gracilariales</taxon>
        <taxon>Gracilariaceae</taxon>
        <taxon>Gracilariopsis</taxon>
    </lineage>
</organism>
<reference evidence="2 3" key="1">
    <citation type="journal article" date="2018" name="Mol. Biol. Evol.">
        <title>Analysis of the draft genome of the red seaweed Gracilariopsis chorda provides insights into genome size evolution in Rhodophyta.</title>
        <authorList>
            <person name="Lee J."/>
            <person name="Yang E.C."/>
            <person name="Graf L."/>
            <person name="Yang J.H."/>
            <person name="Qiu H."/>
            <person name="Zel Zion U."/>
            <person name="Chan C.X."/>
            <person name="Stephens T.G."/>
            <person name="Weber A.P.M."/>
            <person name="Boo G.H."/>
            <person name="Boo S.M."/>
            <person name="Kim K.M."/>
            <person name="Shin Y."/>
            <person name="Jung M."/>
            <person name="Lee S.J."/>
            <person name="Yim H.S."/>
            <person name="Lee J.H."/>
            <person name="Bhattacharya D."/>
            <person name="Yoon H.S."/>
        </authorList>
    </citation>
    <scope>NUCLEOTIDE SEQUENCE [LARGE SCALE GENOMIC DNA]</scope>
    <source>
        <strain evidence="2 3">SKKU-2015</strain>
        <tissue evidence="2">Whole body</tissue>
    </source>
</reference>
<dbReference type="OrthoDB" id="1433at2759"/>
<evidence type="ECO:0000313" key="2">
    <source>
        <dbReference type="EMBL" id="PXF47652.1"/>
    </source>
</evidence>
<keyword evidence="2" id="KW-0808">Transferase</keyword>
<feature type="domain" description="Protein kinase" evidence="1">
    <location>
        <begin position="1"/>
        <end position="182"/>
    </location>
</feature>
<dbReference type="PROSITE" id="PS00108">
    <property type="entry name" value="PROTEIN_KINASE_ST"/>
    <property type="match status" value="1"/>
</dbReference>
<dbReference type="InterPro" id="IPR008271">
    <property type="entry name" value="Ser/Thr_kinase_AS"/>
</dbReference>
<dbReference type="Pfam" id="PF00069">
    <property type="entry name" value="Pkinase"/>
    <property type="match status" value="1"/>
</dbReference>
<dbReference type="InterPro" id="IPR000719">
    <property type="entry name" value="Prot_kinase_dom"/>
</dbReference>
<evidence type="ECO:0000259" key="1">
    <source>
        <dbReference type="PROSITE" id="PS50011"/>
    </source>
</evidence>